<sequence length="193" mass="22601">MCGRYYIDPDTEEEIWKIVRNIDRKKGLIRYGDVFPSQTAAVITGGPVQPEMLLMKWGFPQYDQKRLLINARAESITERKTFRECISQRRCIIPARGFYEWNGRKEKFRFEREDSPVLWMAGCYDVYQGRESFVVITTEANSSVSSVHDRMPLILEKDEIEEWLSKEKEVSGLLHKAPVLLTSSTDYEQMTLF</sequence>
<dbReference type="Pfam" id="PF02586">
    <property type="entry name" value="SRAP"/>
    <property type="match status" value="1"/>
</dbReference>
<dbReference type="EC" id="3.4.-.-" evidence="1"/>
<evidence type="ECO:0000313" key="3">
    <source>
        <dbReference type="Proteomes" id="UP000823892"/>
    </source>
</evidence>
<comment type="caution">
    <text evidence="2">The sequence shown here is derived from an EMBL/GenBank/DDBJ whole genome shotgun (WGS) entry which is preliminary data.</text>
</comment>
<keyword evidence="1" id="KW-0645">Protease</keyword>
<dbReference type="GO" id="GO:0003697">
    <property type="term" value="F:single-stranded DNA binding"/>
    <property type="evidence" value="ECO:0007669"/>
    <property type="project" value="InterPro"/>
</dbReference>
<dbReference type="PANTHER" id="PTHR13604:SF0">
    <property type="entry name" value="ABASIC SITE PROCESSING PROTEIN HMCES"/>
    <property type="match status" value="1"/>
</dbReference>
<evidence type="ECO:0000256" key="1">
    <source>
        <dbReference type="RuleBase" id="RU364100"/>
    </source>
</evidence>
<reference evidence="2" key="1">
    <citation type="journal article" date="2021" name="PeerJ">
        <title>Extensive microbial diversity within the chicken gut microbiome revealed by metagenomics and culture.</title>
        <authorList>
            <person name="Gilroy R."/>
            <person name="Ravi A."/>
            <person name="Getino M."/>
            <person name="Pursley I."/>
            <person name="Horton D.L."/>
            <person name="Alikhan N.F."/>
            <person name="Baker D."/>
            <person name="Gharbi K."/>
            <person name="Hall N."/>
            <person name="Watson M."/>
            <person name="Adriaenssens E.M."/>
            <person name="Foster-Nyarko E."/>
            <person name="Jarju S."/>
            <person name="Secka A."/>
            <person name="Antonio M."/>
            <person name="Oren A."/>
            <person name="Chaudhuri R.R."/>
            <person name="La Ragione R."/>
            <person name="Hildebrand F."/>
            <person name="Pallen M.J."/>
        </authorList>
    </citation>
    <scope>NUCLEOTIDE SEQUENCE</scope>
    <source>
        <strain evidence="2">ChiBcec6-4105</strain>
    </source>
</reference>
<dbReference type="EMBL" id="DWUY01000040">
    <property type="protein sequence ID" value="HJD27724.1"/>
    <property type="molecule type" value="Genomic_DNA"/>
</dbReference>
<dbReference type="GO" id="GO:0006508">
    <property type="term" value="P:proteolysis"/>
    <property type="evidence" value="ECO:0007669"/>
    <property type="project" value="UniProtKB-KW"/>
</dbReference>
<protein>
    <recommendedName>
        <fullName evidence="1">Abasic site processing protein</fullName>
        <ecNumber evidence="1">3.4.-.-</ecNumber>
    </recommendedName>
</protein>
<gene>
    <name evidence="2" type="ORF">H9914_01800</name>
</gene>
<dbReference type="Proteomes" id="UP000823892">
    <property type="component" value="Unassembled WGS sequence"/>
</dbReference>
<keyword evidence="1" id="KW-0378">Hydrolase</keyword>
<organism evidence="2 3">
    <name type="scientific">Candidatus Blautia avicola</name>
    <dbReference type="NCBI Taxonomy" id="2838483"/>
    <lineage>
        <taxon>Bacteria</taxon>
        <taxon>Bacillati</taxon>
        <taxon>Bacillota</taxon>
        <taxon>Clostridia</taxon>
        <taxon>Lachnospirales</taxon>
        <taxon>Lachnospiraceae</taxon>
        <taxon>Blautia</taxon>
    </lineage>
</organism>
<dbReference type="InterPro" id="IPR003738">
    <property type="entry name" value="SRAP"/>
</dbReference>
<proteinExistence type="inferred from homology"/>
<reference evidence="2" key="2">
    <citation type="submission" date="2021-04" db="EMBL/GenBank/DDBJ databases">
        <authorList>
            <person name="Gilroy R."/>
        </authorList>
    </citation>
    <scope>NUCLEOTIDE SEQUENCE</scope>
    <source>
        <strain evidence="2">ChiBcec6-4105</strain>
    </source>
</reference>
<dbReference type="GO" id="GO:0106300">
    <property type="term" value="P:protein-DNA covalent cross-linking repair"/>
    <property type="evidence" value="ECO:0007669"/>
    <property type="project" value="InterPro"/>
</dbReference>
<evidence type="ECO:0000313" key="2">
    <source>
        <dbReference type="EMBL" id="HJD27724.1"/>
    </source>
</evidence>
<comment type="similarity">
    <text evidence="1">Belongs to the SOS response-associated peptidase family.</text>
</comment>
<dbReference type="GO" id="GO:0008233">
    <property type="term" value="F:peptidase activity"/>
    <property type="evidence" value="ECO:0007669"/>
    <property type="project" value="UniProtKB-KW"/>
</dbReference>
<dbReference type="PANTHER" id="PTHR13604">
    <property type="entry name" value="DC12-RELATED"/>
    <property type="match status" value="1"/>
</dbReference>
<name>A0A9D2QQB1_9FIRM</name>
<accession>A0A9D2QQB1</accession>
<dbReference type="AlphaFoldDB" id="A0A9D2QQB1"/>